<feature type="compositionally biased region" description="Acidic residues" evidence="1">
    <location>
        <begin position="120"/>
        <end position="129"/>
    </location>
</feature>
<accession>A0A7S0G9J6</accession>
<protein>
    <submittedName>
        <fullName evidence="2">Uncharacterized protein</fullName>
    </submittedName>
</protein>
<organism evidence="2">
    <name type="scientific">Proboscia inermis</name>
    <dbReference type="NCBI Taxonomy" id="420281"/>
    <lineage>
        <taxon>Eukaryota</taxon>
        <taxon>Sar</taxon>
        <taxon>Stramenopiles</taxon>
        <taxon>Ochrophyta</taxon>
        <taxon>Bacillariophyta</taxon>
        <taxon>Coscinodiscophyceae</taxon>
        <taxon>Rhizosoleniophycidae</taxon>
        <taxon>Rhizosoleniales</taxon>
        <taxon>Rhizosoleniaceae</taxon>
        <taxon>Proboscia</taxon>
    </lineage>
</organism>
<reference evidence="2" key="1">
    <citation type="submission" date="2021-01" db="EMBL/GenBank/DDBJ databases">
        <authorList>
            <person name="Corre E."/>
            <person name="Pelletier E."/>
            <person name="Niang G."/>
            <person name="Scheremetjew M."/>
            <person name="Finn R."/>
            <person name="Kale V."/>
            <person name="Holt S."/>
            <person name="Cochrane G."/>
            <person name="Meng A."/>
            <person name="Brown T."/>
            <person name="Cohen L."/>
        </authorList>
    </citation>
    <scope>NUCLEOTIDE SEQUENCE</scope>
    <source>
        <strain evidence="2">CCAP1064/1</strain>
    </source>
</reference>
<gene>
    <name evidence="2" type="ORF">PINE0816_LOCUS2814</name>
</gene>
<evidence type="ECO:0000313" key="2">
    <source>
        <dbReference type="EMBL" id="CAD8406697.1"/>
    </source>
</evidence>
<feature type="region of interest" description="Disordered" evidence="1">
    <location>
        <begin position="116"/>
        <end position="138"/>
    </location>
</feature>
<dbReference type="PANTHER" id="PTHR31984:SF17">
    <property type="entry name" value="TRANSCRIPTIONAL REGULATOR"/>
    <property type="match status" value="1"/>
</dbReference>
<name>A0A7S0G9J6_9STRA</name>
<dbReference type="EMBL" id="HBEL01005871">
    <property type="protein sequence ID" value="CAD8406697.1"/>
    <property type="molecule type" value="Transcribed_RNA"/>
</dbReference>
<feature type="compositionally biased region" description="Low complexity" evidence="1">
    <location>
        <begin position="37"/>
        <end position="53"/>
    </location>
</feature>
<dbReference type="Pfam" id="PF02622">
    <property type="entry name" value="DUF179"/>
    <property type="match status" value="1"/>
</dbReference>
<sequence length="411" mass="45477">MSIEDEDNYDEDEDEVDLSSLGDWRKFRMNLAETGAETSPSSSTESVSSQPKSVSKRNEALLTSQNSKLAREYLSGVWAHAVPVPEVGGLVCRMPLEVEIYRDEKSEIGKKLRDRVGLDESLDDEEESPDNSSNDMGAFYPVEEESDEKSAPSQPNLSFSALGAKTAFWYRGAEGVVRSEMDEITKLAGENNQIDASKLSRSTLEFLERYLESQRTWQEVCLVVENDEKGTTSTVAINRPMATSINEDISRLVLYGSAGFSNVKGSSDQLSSFLKAFRDECAIYVGGPDCQAEPALLIHGIRDLEGAEELSPGTEIFKGGLSAAINGILDGKYKPLEFRFFVGKNEYKQFALGRKVNLGKYQPIACARTLALKQCIGLPKPLYHEVLELCGGELKEISSLEIMKRNDLKED</sequence>
<dbReference type="Gene3D" id="3.40.1740.10">
    <property type="entry name" value="VC0467-like"/>
    <property type="match status" value="1"/>
</dbReference>
<evidence type="ECO:0000256" key="1">
    <source>
        <dbReference type="SAM" id="MobiDB-lite"/>
    </source>
</evidence>
<dbReference type="AlphaFoldDB" id="A0A7S0G9J6"/>
<dbReference type="InterPro" id="IPR003774">
    <property type="entry name" value="AlgH-like"/>
</dbReference>
<dbReference type="PANTHER" id="PTHR31984">
    <property type="entry name" value="TRANSPORTER, PUTATIVE (DUF179)-RELATED"/>
    <property type="match status" value="1"/>
</dbReference>
<proteinExistence type="predicted"/>
<feature type="region of interest" description="Disordered" evidence="1">
    <location>
        <begin position="32"/>
        <end position="60"/>
    </location>
</feature>